<name>A0A497XRW5_9AQUI</name>
<dbReference type="InterPro" id="IPR025192">
    <property type="entry name" value="Succ_DH/fum_Rdtase_N"/>
</dbReference>
<dbReference type="GO" id="GO:0022904">
    <property type="term" value="P:respiratory electron transport chain"/>
    <property type="evidence" value="ECO:0007669"/>
    <property type="project" value="TreeGrafter"/>
</dbReference>
<evidence type="ECO:0000256" key="11">
    <source>
        <dbReference type="ARBA" id="ARBA00023004"/>
    </source>
</evidence>
<evidence type="ECO:0000256" key="1">
    <source>
        <dbReference type="ARBA" id="ARBA00001927"/>
    </source>
</evidence>
<evidence type="ECO:0000256" key="4">
    <source>
        <dbReference type="ARBA" id="ARBA00009433"/>
    </source>
</evidence>
<dbReference type="NCBIfam" id="TIGR00384">
    <property type="entry name" value="dhsB"/>
    <property type="match status" value="1"/>
</dbReference>
<dbReference type="InterPro" id="IPR017900">
    <property type="entry name" value="4Fe4S_Fe_S_CS"/>
</dbReference>
<dbReference type="AlphaFoldDB" id="A0A497XRW5"/>
<dbReference type="InterPro" id="IPR050573">
    <property type="entry name" value="SDH/FRD_Iron-Sulfur"/>
</dbReference>
<comment type="cofactor">
    <cofactor evidence="14">
        <name>[2Fe-2S] cluster</name>
        <dbReference type="ChEBI" id="CHEBI:190135"/>
    </cofactor>
</comment>
<keyword evidence="12" id="KW-0411">Iron-sulfur</keyword>
<dbReference type="SUPFAM" id="SSF54292">
    <property type="entry name" value="2Fe-2S ferredoxin-like"/>
    <property type="match status" value="1"/>
</dbReference>
<dbReference type="Gene3D" id="1.10.1060.10">
    <property type="entry name" value="Alpha-helical ferredoxin"/>
    <property type="match status" value="1"/>
</dbReference>
<gene>
    <name evidence="16" type="ORF">BCF55_1187</name>
</gene>
<comment type="pathway">
    <text evidence="3">Carbohydrate metabolism; tricarboxylic acid cycle; fumarate from succinate (bacterial route): step 1/1.</text>
</comment>
<dbReference type="GO" id="GO:0051537">
    <property type="term" value="F:2 iron, 2 sulfur cluster binding"/>
    <property type="evidence" value="ECO:0007669"/>
    <property type="project" value="UniProtKB-KW"/>
</dbReference>
<keyword evidence="8" id="KW-0001">2Fe-2S</keyword>
<evidence type="ECO:0000256" key="10">
    <source>
        <dbReference type="ARBA" id="ARBA00023002"/>
    </source>
</evidence>
<dbReference type="PROSITE" id="PS00198">
    <property type="entry name" value="4FE4S_FER_1"/>
    <property type="match status" value="1"/>
</dbReference>
<dbReference type="InterPro" id="IPR004489">
    <property type="entry name" value="Succ_DH/fum_Rdtase_Fe-S"/>
</dbReference>
<dbReference type="GO" id="GO:0008177">
    <property type="term" value="F:succinate dehydrogenase (quinone) activity"/>
    <property type="evidence" value="ECO:0007669"/>
    <property type="project" value="UniProtKB-EC"/>
</dbReference>
<dbReference type="FunFam" id="3.10.20.30:FF:000063">
    <property type="entry name" value="Succinate dehydrogenase subunit B"/>
    <property type="match status" value="1"/>
</dbReference>
<dbReference type="InterPro" id="IPR009051">
    <property type="entry name" value="Helical_ferredxn"/>
</dbReference>
<accession>A0A497XRW5</accession>
<proteinExistence type="inferred from homology"/>
<evidence type="ECO:0000313" key="17">
    <source>
        <dbReference type="Proteomes" id="UP000267841"/>
    </source>
</evidence>
<evidence type="ECO:0000256" key="6">
    <source>
        <dbReference type="ARBA" id="ARBA00022485"/>
    </source>
</evidence>
<evidence type="ECO:0000256" key="8">
    <source>
        <dbReference type="ARBA" id="ARBA00022714"/>
    </source>
</evidence>
<dbReference type="GO" id="GO:0046872">
    <property type="term" value="F:metal ion binding"/>
    <property type="evidence" value="ECO:0007669"/>
    <property type="project" value="UniProtKB-KW"/>
</dbReference>
<keyword evidence="10" id="KW-0560">Oxidoreductase</keyword>
<dbReference type="OrthoDB" id="9804391at2"/>
<reference evidence="16 17" key="1">
    <citation type="submission" date="2018-10" db="EMBL/GenBank/DDBJ databases">
        <title>Genomic Encyclopedia of Archaeal and Bacterial Type Strains, Phase II (KMG-II): from individual species to whole genera.</title>
        <authorList>
            <person name="Goeker M."/>
        </authorList>
    </citation>
    <scope>NUCLEOTIDE SEQUENCE [LARGE SCALE GENOMIC DNA]</scope>
    <source>
        <strain evidence="16 17">DSM 16510</strain>
    </source>
</reference>
<keyword evidence="17" id="KW-1185">Reference proteome</keyword>
<comment type="similarity">
    <text evidence="4">Belongs to the succinate dehydrogenase/fumarate reductase iron-sulfur protein family.</text>
</comment>
<evidence type="ECO:0000313" key="16">
    <source>
        <dbReference type="EMBL" id="RLJ70900.1"/>
    </source>
</evidence>
<dbReference type="EC" id="1.3.5.1" evidence="5"/>
<keyword evidence="7" id="KW-0816">Tricarboxylic acid cycle</keyword>
<evidence type="ECO:0000256" key="9">
    <source>
        <dbReference type="ARBA" id="ARBA00022723"/>
    </source>
</evidence>
<keyword evidence="11" id="KW-0408">Iron</keyword>
<dbReference type="GO" id="GO:0009055">
    <property type="term" value="F:electron transfer activity"/>
    <property type="evidence" value="ECO:0007669"/>
    <property type="project" value="InterPro"/>
</dbReference>
<keyword evidence="13" id="KW-0003">3Fe-4S</keyword>
<dbReference type="GO" id="GO:0051539">
    <property type="term" value="F:4 iron, 4 sulfur cluster binding"/>
    <property type="evidence" value="ECO:0007669"/>
    <property type="project" value="UniProtKB-KW"/>
</dbReference>
<evidence type="ECO:0000256" key="13">
    <source>
        <dbReference type="ARBA" id="ARBA00023291"/>
    </source>
</evidence>
<comment type="cofactor">
    <cofactor evidence="2">
        <name>[4Fe-4S] cluster</name>
        <dbReference type="ChEBI" id="CHEBI:49883"/>
    </cofactor>
</comment>
<dbReference type="SUPFAM" id="SSF46548">
    <property type="entry name" value="alpha-helical ferredoxin"/>
    <property type="match status" value="1"/>
</dbReference>
<dbReference type="RefSeq" id="WP_121011366.1">
    <property type="nucleotide sequence ID" value="NZ_RCCJ01000001.1"/>
</dbReference>
<dbReference type="Gene3D" id="3.10.20.30">
    <property type="match status" value="1"/>
</dbReference>
<evidence type="ECO:0000256" key="2">
    <source>
        <dbReference type="ARBA" id="ARBA00001966"/>
    </source>
</evidence>
<dbReference type="InterPro" id="IPR001041">
    <property type="entry name" value="2Fe-2S_ferredoxin-type"/>
</dbReference>
<protein>
    <recommendedName>
        <fullName evidence="5">succinate dehydrogenase</fullName>
        <ecNumber evidence="5">1.3.5.1</ecNumber>
    </recommendedName>
</protein>
<dbReference type="GO" id="GO:0006099">
    <property type="term" value="P:tricarboxylic acid cycle"/>
    <property type="evidence" value="ECO:0007669"/>
    <property type="project" value="UniProtKB-KW"/>
</dbReference>
<dbReference type="Pfam" id="PF13085">
    <property type="entry name" value="Fer2_3"/>
    <property type="match status" value="1"/>
</dbReference>
<dbReference type="CDD" id="cd00207">
    <property type="entry name" value="fer2"/>
    <property type="match status" value="1"/>
</dbReference>
<dbReference type="GO" id="GO:0051538">
    <property type="term" value="F:3 iron, 4 sulfur cluster binding"/>
    <property type="evidence" value="ECO:0007669"/>
    <property type="project" value="UniProtKB-KW"/>
</dbReference>
<dbReference type="Proteomes" id="UP000267841">
    <property type="component" value="Unassembled WGS sequence"/>
</dbReference>
<dbReference type="InterPro" id="IPR017896">
    <property type="entry name" value="4Fe4S_Fe-S-bd"/>
</dbReference>
<keyword evidence="6" id="KW-0004">4Fe-4S</keyword>
<comment type="cofactor">
    <cofactor evidence="1">
        <name>[3Fe-4S] cluster</name>
        <dbReference type="ChEBI" id="CHEBI:21137"/>
    </cofactor>
</comment>
<comment type="caution">
    <text evidence="16">The sequence shown here is derived from an EMBL/GenBank/DDBJ whole genome shotgun (WGS) entry which is preliminary data.</text>
</comment>
<sequence length="234" mass="27372">MELKLRLKVFRYDPANGRQGFDTFEVEYEEGMTFLTAFHRIKENVDPSLTFRHFCRAGICGTCTVFINGFPKLACKEQVLPYILTQEEIIVEPLDKFPIIRDLAVNHEDVIERMKKFHTWIKEYEGEVRIPPQVSKRIEKAADCILCSACQSYCPQVLETEYAGPLFFAKFYRFLEDPRDRDKEYRFKEAVVEGHLYHCLSCDKCNSTCPKEVEPATLIRELMTYIKEHGQAKC</sequence>
<organism evidence="16 17">
    <name type="scientific">Hydrogenivirga caldilitoris</name>
    <dbReference type="NCBI Taxonomy" id="246264"/>
    <lineage>
        <taxon>Bacteria</taxon>
        <taxon>Pseudomonadati</taxon>
        <taxon>Aquificota</taxon>
        <taxon>Aquificia</taxon>
        <taxon>Aquificales</taxon>
        <taxon>Aquificaceae</taxon>
        <taxon>Hydrogenivirga</taxon>
    </lineage>
</organism>
<evidence type="ECO:0000256" key="3">
    <source>
        <dbReference type="ARBA" id="ARBA00004894"/>
    </source>
</evidence>
<dbReference type="PANTHER" id="PTHR11921">
    <property type="entry name" value="SUCCINATE DEHYDROGENASE IRON-SULFUR PROTEIN"/>
    <property type="match status" value="1"/>
</dbReference>
<dbReference type="PANTHER" id="PTHR11921:SF29">
    <property type="entry name" value="SUCCINATE DEHYDROGENASE [UBIQUINONE] IRON-SULFUR SUBUNIT, MITOCHONDRIAL"/>
    <property type="match status" value="1"/>
</dbReference>
<dbReference type="EMBL" id="RCCJ01000001">
    <property type="protein sequence ID" value="RLJ70900.1"/>
    <property type="molecule type" value="Genomic_DNA"/>
</dbReference>
<evidence type="ECO:0000256" key="12">
    <source>
        <dbReference type="ARBA" id="ARBA00023014"/>
    </source>
</evidence>
<dbReference type="InterPro" id="IPR006058">
    <property type="entry name" value="2Fe2S_fd_BS"/>
</dbReference>
<evidence type="ECO:0000256" key="7">
    <source>
        <dbReference type="ARBA" id="ARBA00022532"/>
    </source>
</evidence>
<dbReference type="Pfam" id="PF13183">
    <property type="entry name" value="Fer4_8"/>
    <property type="match status" value="1"/>
</dbReference>
<feature type="domain" description="2Fe-2S ferredoxin-type" evidence="15">
    <location>
        <begin position="5"/>
        <end position="97"/>
    </location>
</feature>
<evidence type="ECO:0000256" key="14">
    <source>
        <dbReference type="ARBA" id="ARBA00034078"/>
    </source>
</evidence>
<keyword evidence="9" id="KW-0479">Metal-binding</keyword>
<dbReference type="InterPro" id="IPR036010">
    <property type="entry name" value="2Fe-2S_ferredoxin-like_sf"/>
</dbReference>
<dbReference type="PROSITE" id="PS00197">
    <property type="entry name" value="2FE2S_FER_1"/>
    <property type="match status" value="1"/>
</dbReference>
<dbReference type="InterPro" id="IPR012675">
    <property type="entry name" value="Beta-grasp_dom_sf"/>
</dbReference>
<evidence type="ECO:0000259" key="15">
    <source>
        <dbReference type="PROSITE" id="PS51085"/>
    </source>
</evidence>
<dbReference type="PROSITE" id="PS51085">
    <property type="entry name" value="2FE2S_FER_2"/>
    <property type="match status" value="1"/>
</dbReference>
<evidence type="ECO:0000256" key="5">
    <source>
        <dbReference type="ARBA" id="ARBA00012792"/>
    </source>
</evidence>